<dbReference type="EMBL" id="UGWZ01000001">
    <property type="protein sequence ID" value="SUG16645.1"/>
    <property type="molecule type" value="Genomic_DNA"/>
</dbReference>
<organism evidence="1 2">
    <name type="scientific">Salmonella enterica subsp. arizonae</name>
    <dbReference type="NCBI Taxonomy" id="59203"/>
    <lineage>
        <taxon>Bacteria</taxon>
        <taxon>Pseudomonadati</taxon>
        <taxon>Pseudomonadota</taxon>
        <taxon>Gammaproteobacteria</taxon>
        <taxon>Enterobacterales</taxon>
        <taxon>Enterobacteriaceae</taxon>
        <taxon>Salmonella</taxon>
    </lineage>
</organism>
<dbReference type="InterPro" id="IPR010263">
    <property type="entry name" value="T6SS_TssK"/>
</dbReference>
<name>A0A379S9K5_SALER</name>
<protein>
    <submittedName>
        <fullName evidence="1">Uncharacterized protein conserved in bacteria</fullName>
    </submittedName>
</protein>
<reference evidence="1 2" key="1">
    <citation type="submission" date="2018-06" db="EMBL/GenBank/DDBJ databases">
        <authorList>
            <consortium name="Pathogen Informatics"/>
            <person name="Doyle S."/>
        </authorList>
    </citation>
    <scope>NUCLEOTIDE SEQUENCE [LARGE SCALE GENOMIC DNA]</scope>
    <source>
        <strain evidence="1 2">NCTC7295</strain>
    </source>
</reference>
<gene>
    <name evidence="1" type="ORF">NCTC7295_04362</name>
</gene>
<dbReference type="Proteomes" id="UP000254124">
    <property type="component" value="Unassembled WGS sequence"/>
</dbReference>
<dbReference type="AlphaFoldDB" id="A0A379S9K5"/>
<evidence type="ECO:0000313" key="2">
    <source>
        <dbReference type="Proteomes" id="UP000254124"/>
    </source>
</evidence>
<evidence type="ECO:0000313" key="1">
    <source>
        <dbReference type="EMBL" id="SUG16645.1"/>
    </source>
</evidence>
<dbReference type="Pfam" id="PF05936">
    <property type="entry name" value="T6SS_VasE"/>
    <property type="match status" value="1"/>
</dbReference>
<sequence length="43" mass="4625">MVARMGVSYPWGVVAAEFDDAALALSRLNATRLVVRFQDGTIG</sequence>
<proteinExistence type="predicted"/>
<accession>A0A379S9K5</accession>